<gene>
    <name evidence="2" type="ORF">GSMUA_10440.1</name>
</gene>
<dbReference type="Proteomes" id="UP000012960">
    <property type="component" value="Unplaced"/>
</dbReference>
<evidence type="ECO:0000313" key="4">
    <source>
        <dbReference type="Proteomes" id="UP000012960"/>
    </source>
</evidence>
<sequence length="214" mass="23868">MDAFFVSWLARLDELRSDLLAALIHRPHLILPAVDAILDHYREYRDARARHADADVLDVISHSWLTPFERTFLWVAGWKPSLAFRLLFHEGGDGGRDGCLLWPDQRTAMEELRRQVVAAEHRISEGLAEAQEAMASQAVLGAVRAGSRNVSARAAAADVVARELRAVVSAADELRDATLRQVVEILTPAQAAEFLALAAELRLRVHRWGLRRNG</sequence>
<dbReference type="EnsemblPlants" id="Ma11_t14510.1">
    <property type="protein sequence ID" value="Ma11_p14510.1"/>
    <property type="gene ID" value="Ma11_g14510"/>
</dbReference>
<evidence type="ECO:0000259" key="1">
    <source>
        <dbReference type="PROSITE" id="PS51806"/>
    </source>
</evidence>
<dbReference type="InterPro" id="IPR025422">
    <property type="entry name" value="TGA_domain"/>
</dbReference>
<reference evidence="2" key="1">
    <citation type="submission" date="2021-03" db="EMBL/GenBank/DDBJ databases">
        <authorList>
            <consortium name="Genoscope - CEA"/>
            <person name="William W."/>
        </authorList>
    </citation>
    <scope>NUCLEOTIDE SEQUENCE</scope>
    <source>
        <strain evidence="2">Doubled-haploid Pahang</strain>
    </source>
</reference>
<dbReference type="Pfam" id="PF14144">
    <property type="entry name" value="DOG1"/>
    <property type="match status" value="1"/>
</dbReference>
<name>A0A804L7V1_MUSAM</name>
<dbReference type="OMA" id="NYSIGSE"/>
<dbReference type="FunCoup" id="A0A804L7V1">
    <property type="interactions" value="2782"/>
</dbReference>
<dbReference type="GO" id="GO:0043565">
    <property type="term" value="F:sequence-specific DNA binding"/>
    <property type="evidence" value="ECO:0007669"/>
    <property type="project" value="InterPro"/>
</dbReference>
<dbReference type="GO" id="GO:0006351">
    <property type="term" value="P:DNA-templated transcription"/>
    <property type="evidence" value="ECO:0007669"/>
    <property type="project" value="InterPro"/>
</dbReference>
<organism evidence="3 4">
    <name type="scientific">Musa acuminata subsp. malaccensis</name>
    <name type="common">Wild banana</name>
    <name type="synonym">Musa malaccensis</name>
    <dbReference type="NCBI Taxonomy" id="214687"/>
    <lineage>
        <taxon>Eukaryota</taxon>
        <taxon>Viridiplantae</taxon>
        <taxon>Streptophyta</taxon>
        <taxon>Embryophyta</taxon>
        <taxon>Tracheophyta</taxon>
        <taxon>Spermatophyta</taxon>
        <taxon>Magnoliopsida</taxon>
        <taxon>Liliopsida</taxon>
        <taxon>Zingiberales</taxon>
        <taxon>Musaceae</taxon>
        <taxon>Musa</taxon>
    </lineage>
</organism>
<dbReference type="PANTHER" id="PTHR46354:SF25">
    <property type="entry name" value="OS01G0306400 PROTEIN"/>
    <property type="match status" value="1"/>
</dbReference>
<accession>A0A804L7V1</accession>
<keyword evidence="4" id="KW-1185">Reference proteome</keyword>
<dbReference type="PANTHER" id="PTHR46354">
    <property type="entry name" value="DOG1 DOMAIN-CONTAINING PROTEIN"/>
    <property type="match status" value="1"/>
</dbReference>
<dbReference type="AlphaFoldDB" id="A0A804L7V1"/>
<reference evidence="3" key="2">
    <citation type="submission" date="2021-05" db="UniProtKB">
        <authorList>
            <consortium name="EnsemblPlants"/>
        </authorList>
    </citation>
    <scope>IDENTIFICATION</scope>
    <source>
        <strain evidence="3">subsp. malaccensis</strain>
    </source>
</reference>
<dbReference type="EMBL" id="HG996475">
    <property type="protein sequence ID" value="CAG1864584.1"/>
    <property type="molecule type" value="Genomic_DNA"/>
</dbReference>
<dbReference type="Gramene" id="Ma11_t14510.1">
    <property type="protein sequence ID" value="Ma11_p14510.1"/>
    <property type="gene ID" value="Ma11_g14510"/>
</dbReference>
<feature type="domain" description="DOG1" evidence="1">
    <location>
        <begin position="1"/>
        <end position="214"/>
    </location>
</feature>
<evidence type="ECO:0000313" key="3">
    <source>
        <dbReference type="EnsemblPlants" id="Ma11_p14510.1"/>
    </source>
</evidence>
<evidence type="ECO:0000313" key="2">
    <source>
        <dbReference type="EMBL" id="CAG1864584.1"/>
    </source>
</evidence>
<dbReference type="PROSITE" id="PS51806">
    <property type="entry name" value="DOG1"/>
    <property type="match status" value="1"/>
</dbReference>
<dbReference type="InParanoid" id="A0A804L7V1"/>
<proteinExistence type="predicted"/>
<dbReference type="InterPro" id="IPR051886">
    <property type="entry name" value="Seed_Dev/Stress_Resp_Reg"/>
</dbReference>
<protein>
    <submittedName>
        <fullName evidence="2">(wild Malaysian banana) hypothetical protein</fullName>
    </submittedName>
</protein>